<sequence>MSGARTKAALVGDSHGGPQASNIRPTRSKFLQLHQLNGDISLNKILDEVSGLQCEVKRAKHRLQTFSQLAQKSAHDLQGAAEDTVNLIKASSSIKDSCTQQIDGLMGLLQFDPVSQDRMDCWSPFFLYFLVVLWTYYCHCILLQTTALKTIVDDQMATHPLAQMGAYIAYTYGVTGFLRQTYMCHRTCPGEKTEFSDPLKHPYSLISFGFARVAIPLFGAAALEQIGVNIPFRFVPLVAIPAASLGQYFMRKENERQEWRSVLNAGSSLLMIFASALSASLAWHKAAYDAVLGFVLIPVAELAVMQVRRRTIYQSGYAYRVMLLVAAMFLMSLAIKSQSADIATKNGLDPWRRGSRRGFLGPPSPARRPRNSAPRTRAACHSHPTREAAREIKSAFKPCSSSCASNH</sequence>
<evidence type="ECO:0000313" key="1">
    <source>
        <dbReference type="EMBL" id="CAD7225496.1"/>
    </source>
</evidence>
<gene>
    <name evidence="1" type="ORF">CTOB1V02_LOCUS3436</name>
</gene>
<protein>
    <submittedName>
        <fullName evidence="1">Uncharacterized protein</fullName>
    </submittedName>
</protein>
<proteinExistence type="predicted"/>
<dbReference type="AlphaFoldDB" id="A0A7R8W5V8"/>
<dbReference type="EMBL" id="OB660587">
    <property type="protein sequence ID" value="CAD7225496.1"/>
    <property type="molecule type" value="Genomic_DNA"/>
</dbReference>
<organism evidence="1">
    <name type="scientific">Cyprideis torosa</name>
    <dbReference type="NCBI Taxonomy" id="163714"/>
    <lineage>
        <taxon>Eukaryota</taxon>
        <taxon>Metazoa</taxon>
        <taxon>Ecdysozoa</taxon>
        <taxon>Arthropoda</taxon>
        <taxon>Crustacea</taxon>
        <taxon>Oligostraca</taxon>
        <taxon>Ostracoda</taxon>
        <taxon>Podocopa</taxon>
        <taxon>Podocopida</taxon>
        <taxon>Cytherocopina</taxon>
        <taxon>Cytheroidea</taxon>
        <taxon>Cytherideidae</taxon>
        <taxon>Cyprideis</taxon>
    </lineage>
</organism>
<reference evidence="1" key="1">
    <citation type="submission" date="2020-11" db="EMBL/GenBank/DDBJ databases">
        <authorList>
            <person name="Tran Van P."/>
        </authorList>
    </citation>
    <scope>NUCLEOTIDE SEQUENCE</scope>
</reference>
<name>A0A7R8W5V8_9CRUS</name>
<accession>A0A7R8W5V8</accession>